<evidence type="ECO:0000259" key="8">
    <source>
        <dbReference type="Pfam" id="PF14322"/>
    </source>
</evidence>
<evidence type="ECO:0000256" key="2">
    <source>
        <dbReference type="ARBA" id="ARBA00006275"/>
    </source>
</evidence>
<dbReference type="InterPro" id="IPR012944">
    <property type="entry name" value="SusD_RagB_dom"/>
</dbReference>
<evidence type="ECO:0000313" key="9">
    <source>
        <dbReference type="EMBL" id="KAA5400055.1"/>
    </source>
</evidence>
<reference evidence="13 14" key="1">
    <citation type="journal article" date="2019" name="Nat. Med.">
        <title>A library of human gut bacterial isolates paired with longitudinal multiomics data enables mechanistic microbiome research.</title>
        <authorList>
            <person name="Poyet M."/>
            <person name="Groussin M."/>
            <person name="Gibbons S.M."/>
            <person name="Avila-Pacheco J."/>
            <person name="Jiang X."/>
            <person name="Kearney S.M."/>
            <person name="Perrotta A.R."/>
            <person name="Berdy B."/>
            <person name="Zhao S."/>
            <person name="Lieberman T.D."/>
            <person name="Swanson P.K."/>
            <person name="Smith M."/>
            <person name="Roesemann S."/>
            <person name="Alexander J.E."/>
            <person name="Rich S.A."/>
            <person name="Livny J."/>
            <person name="Vlamakis H."/>
            <person name="Clish C."/>
            <person name="Bullock K."/>
            <person name="Deik A."/>
            <person name="Scott J."/>
            <person name="Pierce K.A."/>
            <person name="Xavier R.J."/>
            <person name="Alm E.J."/>
        </authorList>
    </citation>
    <scope>NUCLEOTIDE SEQUENCE [LARGE SCALE GENOMIC DNA]</scope>
    <source>
        <strain evidence="9 14">BIOML-A1</strain>
        <strain evidence="10 13">BIOML-A4</strain>
    </source>
</reference>
<keyword evidence="3 6" id="KW-0732">Signal</keyword>
<dbReference type="Pfam" id="PF07980">
    <property type="entry name" value="SusD_RagB"/>
    <property type="match status" value="1"/>
</dbReference>
<accession>A0A413GRE2</accession>
<comment type="similarity">
    <text evidence="2">Belongs to the SusD family.</text>
</comment>
<dbReference type="AlphaFoldDB" id="A0A413GRE2"/>
<dbReference type="EMBL" id="SLTU01000002">
    <property type="protein sequence ID" value="TDA73009.1"/>
    <property type="molecule type" value="Genomic_DNA"/>
</dbReference>
<feature type="domain" description="SusD-like N-terminal" evidence="8">
    <location>
        <begin position="25"/>
        <end position="223"/>
    </location>
</feature>
<dbReference type="GO" id="GO:0009279">
    <property type="term" value="C:cell outer membrane"/>
    <property type="evidence" value="ECO:0007669"/>
    <property type="project" value="UniProtKB-SubCell"/>
</dbReference>
<reference evidence="11 12" key="2">
    <citation type="journal article" date="2019" name="Nat. Microbiol.">
        <title>Genomic variation and strain-specific functional adaptation in the human gut microbiome during early life.</title>
        <authorList>
            <person name="Vatanen T."/>
            <person name="Plichta D.R."/>
            <person name="Somani J."/>
            <person name="Munch P.C."/>
            <person name="Arthur T.D."/>
            <person name="Hall A.B."/>
            <person name="Rudolf S."/>
            <person name="Oakeley E.J."/>
            <person name="Ke X."/>
            <person name="Young R.A."/>
            <person name="Haiser H.J."/>
            <person name="Kolde R."/>
            <person name="Yassour M."/>
            <person name="Luopajarvi K."/>
            <person name="Siljander H."/>
            <person name="Virtanen S.M."/>
            <person name="Ilonen J."/>
            <person name="Uibo R."/>
            <person name="Tillmann V."/>
            <person name="Mokurov S."/>
            <person name="Dorshakova N."/>
            <person name="Porter J.A."/>
            <person name="McHardy A.C."/>
            <person name="Lahdesmaki H."/>
            <person name="Vlamakis H."/>
            <person name="Huttenhower C."/>
            <person name="Knip M."/>
            <person name="Xavier R.J."/>
        </authorList>
    </citation>
    <scope>NUCLEOTIDE SEQUENCE [LARGE SCALE GENOMIC DNA]</scope>
    <source>
        <strain evidence="11 12">RJX1047</strain>
    </source>
</reference>
<dbReference type="EMBL" id="VVYY01000003">
    <property type="protein sequence ID" value="KAA5400055.1"/>
    <property type="molecule type" value="Genomic_DNA"/>
</dbReference>
<organism evidence="11 12">
    <name type="scientific">Phocaeicola dorei</name>
    <dbReference type="NCBI Taxonomy" id="357276"/>
    <lineage>
        <taxon>Bacteria</taxon>
        <taxon>Pseudomonadati</taxon>
        <taxon>Bacteroidota</taxon>
        <taxon>Bacteroidia</taxon>
        <taxon>Bacteroidales</taxon>
        <taxon>Bacteroidaceae</taxon>
        <taxon>Phocaeicola</taxon>
    </lineage>
</organism>
<dbReference type="Proteomes" id="UP000294527">
    <property type="component" value="Unassembled WGS sequence"/>
</dbReference>
<evidence type="ECO:0000313" key="12">
    <source>
        <dbReference type="Proteomes" id="UP000294527"/>
    </source>
</evidence>
<dbReference type="Gene3D" id="1.25.40.390">
    <property type="match status" value="1"/>
</dbReference>
<dbReference type="Pfam" id="PF14322">
    <property type="entry name" value="SusD-like_3"/>
    <property type="match status" value="1"/>
</dbReference>
<evidence type="ECO:0000313" key="14">
    <source>
        <dbReference type="Proteomes" id="UP000481616"/>
    </source>
</evidence>
<dbReference type="CDD" id="cd08977">
    <property type="entry name" value="SusD"/>
    <property type="match status" value="1"/>
</dbReference>
<evidence type="ECO:0000313" key="11">
    <source>
        <dbReference type="EMBL" id="TDA73009.1"/>
    </source>
</evidence>
<dbReference type="Proteomes" id="UP000481616">
    <property type="component" value="Unassembled WGS sequence"/>
</dbReference>
<feature type="domain" description="RagB/SusD" evidence="7">
    <location>
        <begin position="349"/>
        <end position="512"/>
    </location>
</feature>
<sequence length="520" mass="60393">MKQLKNILRGLALLSLFIFSSCTDLDEKPYTFIDPDSFYKNEEQLNAGLTNVYNQFRSMMSDYTYTMRIEECTDFGQPCQTKENGHYINCWYDINNASSSTFSKLWKAAYVTINSTNTVLARGEKVDISNEKKSRIYAQARFLRAYTYFVLVRLFGGVPIPETFTNSLEGLEIPRKSIDEVYNYILEDLNYCENNLPIRGTDKYDVWRVSKGAVQTLLGEVYLTLASMENNDGYYKKCVEYCEKVIQSGVYSLVDNYSDLWYAFNINAKNNEESIFELQFSAEAKQANWCHQMFGFANSFTIPGYGYMFYHRFGPSIYAWESYDEMDTRRKVFVTEFFYNGTKYEFLASDNGFYPGEKNWVSATPGNAKFYDYQTSAELKCPSANMYMLRYSEVLLNYAEAKNKLGDSNEALDKLNMVHQRAGLSALNDMEQDELDEAIFQERGWEFIGEAKLYYDELRTDRLGKRLKEFMKRGVAEGMYLFQELQFVPQKNFLWKIPQGDLDSNPALEQNPDNISAPLN</sequence>
<proteinExistence type="inferred from homology"/>
<evidence type="ECO:0000256" key="3">
    <source>
        <dbReference type="ARBA" id="ARBA00022729"/>
    </source>
</evidence>
<feature type="signal peptide" evidence="6">
    <location>
        <begin position="1"/>
        <end position="25"/>
    </location>
</feature>
<protein>
    <submittedName>
        <fullName evidence="11">RagB/SusD family nutrient uptake outer membrane protein</fullName>
    </submittedName>
</protein>
<dbReference type="InterPro" id="IPR011990">
    <property type="entry name" value="TPR-like_helical_dom_sf"/>
</dbReference>
<evidence type="ECO:0000313" key="10">
    <source>
        <dbReference type="EMBL" id="KAA5406999.1"/>
    </source>
</evidence>
<name>A0A413GRE2_9BACT</name>
<keyword evidence="5" id="KW-0998">Cell outer membrane</keyword>
<evidence type="ECO:0000313" key="13">
    <source>
        <dbReference type="Proteomes" id="UP000441162"/>
    </source>
</evidence>
<dbReference type="EMBL" id="VVZA01000003">
    <property type="protein sequence ID" value="KAA5406999.1"/>
    <property type="molecule type" value="Genomic_DNA"/>
</dbReference>
<dbReference type="PROSITE" id="PS51257">
    <property type="entry name" value="PROKAR_LIPOPROTEIN"/>
    <property type="match status" value="1"/>
</dbReference>
<comment type="subcellular location">
    <subcellularLocation>
        <location evidence="1">Cell outer membrane</location>
    </subcellularLocation>
</comment>
<dbReference type="Proteomes" id="UP000441162">
    <property type="component" value="Unassembled WGS sequence"/>
</dbReference>
<gene>
    <name evidence="11" type="ORF">E1I98_16525</name>
    <name evidence="10" type="ORF">F2Y51_05855</name>
    <name evidence="9" type="ORF">F2Y58_05235</name>
</gene>
<dbReference type="InterPro" id="IPR033985">
    <property type="entry name" value="SusD-like_N"/>
</dbReference>
<evidence type="ECO:0000256" key="4">
    <source>
        <dbReference type="ARBA" id="ARBA00023136"/>
    </source>
</evidence>
<keyword evidence="4" id="KW-0472">Membrane</keyword>
<evidence type="ECO:0000256" key="5">
    <source>
        <dbReference type="ARBA" id="ARBA00023237"/>
    </source>
</evidence>
<dbReference type="RefSeq" id="WP_007840519.1">
    <property type="nucleotide sequence ID" value="NZ_CAXSRD010000007.1"/>
</dbReference>
<comment type="caution">
    <text evidence="11">The sequence shown here is derived from an EMBL/GenBank/DDBJ whole genome shotgun (WGS) entry which is preliminary data.</text>
</comment>
<evidence type="ECO:0000256" key="6">
    <source>
        <dbReference type="SAM" id="SignalP"/>
    </source>
</evidence>
<evidence type="ECO:0000256" key="1">
    <source>
        <dbReference type="ARBA" id="ARBA00004442"/>
    </source>
</evidence>
<dbReference type="SUPFAM" id="SSF48452">
    <property type="entry name" value="TPR-like"/>
    <property type="match status" value="1"/>
</dbReference>
<evidence type="ECO:0000259" key="7">
    <source>
        <dbReference type="Pfam" id="PF07980"/>
    </source>
</evidence>
<feature type="chain" id="PRO_5043189496" evidence="6">
    <location>
        <begin position="26"/>
        <end position="520"/>
    </location>
</feature>